<reference evidence="2" key="1">
    <citation type="submission" date="2021-01" db="EMBL/GenBank/DDBJ databases">
        <authorList>
            <consortium name="Genoscope - CEA"/>
            <person name="William W."/>
        </authorList>
    </citation>
    <scope>NUCLEOTIDE SEQUENCE</scope>
</reference>
<dbReference type="EMBL" id="CAJJDO010000094">
    <property type="protein sequence ID" value="CAD8189399.1"/>
    <property type="molecule type" value="Genomic_DNA"/>
</dbReference>
<proteinExistence type="predicted"/>
<dbReference type="Pfam" id="PF00400">
    <property type="entry name" value="WD40"/>
    <property type="match status" value="3"/>
</dbReference>
<dbReference type="OrthoDB" id="27537at2759"/>
<dbReference type="GO" id="GO:0016226">
    <property type="term" value="P:iron-sulfur cluster assembly"/>
    <property type="evidence" value="ECO:0007669"/>
    <property type="project" value="TreeGrafter"/>
</dbReference>
<evidence type="ECO:0000313" key="3">
    <source>
        <dbReference type="Proteomes" id="UP000689195"/>
    </source>
</evidence>
<dbReference type="SMART" id="SM00320">
    <property type="entry name" value="WD40"/>
    <property type="match status" value="3"/>
</dbReference>
<sequence length="134" mass="15629">MLKLLQVLNEHSESIYTLYFMKKSNELISGDGDGSIIIWSSNNNQWNCSQTIKAHNKAIRCLIMNNNKDIFISCSSDNTIKFWDKQKEWICQQTITDYTSPVYQLSLNDQQNKVISCGMDEKILIIEYSEYNKK</sequence>
<evidence type="ECO:0000256" key="1">
    <source>
        <dbReference type="PROSITE-ProRule" id="PRU00221"/>
    </source>
</evidence>
<keyword evidence="1" id="KW-0853">WD repeat</keyword>
<organism evidence="2 3">
    <name type="scientific">Paramecium pentaurelia</name>
    <dbReference type="NCBI Taxonomy" id="43138"/>
    <lineage>
        <taxon>Eukaryota</taxon>
        <taxon>Sar</taxon>
        <taxon>Alveolata</taxon>
        <taxon>Ciliophora</taxon>
        <taxon>Intramacronucleata</taxon>
        <taxon>Oligohymenophorea</taxon>
        <taxon>Peniculida</taxon>
        <taxon>Parameciidae</taxon>
        <taxon>Paramecium</taxon>
    </lineage>
</organism>
<dbReference type="AlphaFoldDB" id="A0A8S1WMG9"/>
<comment type="caution">
    <text evidence="2">The sequence shown here is derived from an EMBL/GenBank/DDBJ whole genome shotgun (WGS) entry which is preliminary data.</text>
</comment>
<keyword evidence="3" id="KW-1185">Reference proteome</keyword>
<protein>
    <submittedName>
        <fullName evidence="2">Uncharacterized protein</fullName>
    </submittedName>
</protein>
<dbReference type="Proteomes" id="UP000689195">
    <property type="component" value="Unassembled WGS sequence"/>
</dbReference>
<dbReference type="PANTHER" id="PTHR19920:SF0">
    <property type="entry name" value="CYTOSOLIC IRON-SULFUR PROTEIN ASSEMBLY PROTEIN CIAO1-RELATED"/>
    <property type="match status" value="1"/>
</dbReference>
<accession>A0A8S1WMG9</accession>
<gene>
    <name evidence="2" type="ORF">PPENT_87.1.T0940004</name>
</gene>
<dbReference type="GO" id="GO:0097361">
    <property type="term" value="C:cytosolic [4Fe-4S] assembly targeting complex"/>
    <property type="evidence" value="ECO:0007669"/>
    <property type="project" value="TreeGrafter"/>
</dbReference>
<dbReference type="PANTHER" id="PTHR19920">
    <property type="entry name" value="WD40 PROTEIN CIAO1"/>
    <property type="match status" value="1"/>
</dbReference>
<feature type="repeat" description="WD" evidence="1">
    <location>
        <begin position="52"/>
        <end position="84"/>
    </location>
</feature>
<dbReference type="PROSITE" id="PS50082">
    <property type="entry name" value="WD_REPEATS_2"/>
    <property type="match status" value="2"/>
</dbReference>
<dbReference type="InterPro" id="IPR001680">
    <property type="entry name" value="WD40_rpt"/>
</dbReference>
<name>A0A8S1WMG9_9CILI</name>
<dbReference type="PROSITE" id="PS50294">
    <property type="entry name" value="WD_REPEATS_REGION"/>
    <property type="match status" value="2"/>
</dbReference>
<evidence type="ECO:0000313" key="2">
    <source>
        <dbReference type="EMBL" id="CAD8189399.1"/>
    </source>
</evidence>
<feature type="repeat" description="WD" evidence="1">
    <location>
        <begin position="8"/>
        <end position="40"/>
    </location>
</feature>